<reference evidence="1 2" key="1">
    <citation type="journal article" date="2019" name="Mol. Ecol. Resour.">
        <title>Chromosome-level genome assembly of Triplophysa tibetana, a fish adapted to the harsh high-altitude environment of the Tibetan Plateau.</title>
        <authorList>
            <person name="Yang X."/>
            <person name="Liu H."/>
            <person name="Ma Z."/>
            <person name="Zou Y."/>
            <person name="Zou M."/>
            <person name="Mao Y."/>
            <person name="Li X."/>
            <person name="Wang H."/>
            <person name="Chen T."/>
            <person name="Wang W."/>
            <person name="Yang R."/>
        </authorList>
    </citation>
    <scope>NUCLEOTIDE SEQUENCE [LARGE SCALE GENOMIC DNA]</scope>
    <source>
        <strain evidence="1">TTIB1903HZAU</strain>
        <tissue evidence="1">Muscle</tissue>
    </source>
</reference>
<comment type="caution">
    <text evidence="1">The sequence shown here is derived from an EMBL/GenBank/DDBJ whole genome shotgun (WGS) entry which is preliminary data.</text>
</comment>
<accession>A0A5A9PHJ2</accession>
<protein>
    <submittedName>
        <fullName evidence="1">Uncharacterized protein</fullName>
    </submittedName>
</protein>
<keyword evidence="2" id="KW-1185">Reference proteome</keyword>
<sequence>MVVAVEVSDSGIVFGNIVLILLDQNRVLLVLEKRQSVKLVDVGVHYLTREGDYICVTMPEAVVDAITAALPKLDEDRLKSLLERLLLVVGVEEVADLIYVKEDDIKDILTPLQTRKLIDFFQKRGHCNPGRCGGTTAEPRHTKAHYAWFLVKVNPEDGKKCTSRQGVSKKTGKVVQRKAVAIKTHVNRFMQSLMKFEWKTSN</sequence>
<evidence type="ECO:0000313" key="1">
    <source>
        <dbReference type="EMBL" id="KAA0721353.1"/>
    </source>
</evidence>
<gene>
    <name evidence="1" type="ORF">E1301_Tti020631</name>
</gene>
<dbReference type="AlphaFoldDB" id="A0A5A9PHJ2"/>
<dbReference type="Proteomes" id="UP000324632">
    <property type="component" value="Chromosome 5"/>
</dbReference>
<proteinExistence type="predicted"/>
<organism evidence="1 2">
    <name type="scientific">Triplophysa tibetana</name>
    <dbReference type="NCBI Taxonomy" id="1572043"/>
    <lineage>
        <taxon>Eukaryota</taxon>
        <taxon>Metazoa</taxon>
        <taxon>Chordata</taxon>
        <taxon>Craniata</taxon>
        <taxon>Vertebrata</taxon>
        <taxon>Euteleostomi</taxon>
        <taxon>Actinopterygii</taxon>
        <taxon>Neopterygii</taxon>
        <taxon>Teleostei</taxon>
        <taxon>Ostariophysi</taxon>
        <taxon>Cypriniformes</taxon>
        <taxon>Nemacheilidae</taxon>
        <taxon>Triplophysa</taxon>
    </lineage>
</organism>
<name>A0A5A9PHJ2_9TELE</name>
<dbReference type="EMBL" id="SOYY01000005">
    <property type="protein sequence ID" value="KAA0721353.1"/>
    <property type="molecule type" value="Genomic_DNA"/>
</dbReference>
<evidence type="ECO:0000313" key="2">
    <source>
        <dbReference type="Proteomes" id="UP000324632"/>
    </source>
</evidence>